<dbReference type="Gene3D" id="3.40.50.300">
    <property type="entry name" value="P-loop containing nucleotide triphosphate hydrolases"/>
    <property type="match status" value="2"/>
</dbReference>
<dbReference type="GO" id="GO:0016787">
    <property type="term" value="F:hydrolase activity"/>
    <property type="evidence" value="ECO:0007669"/>
    <property type="project" value="UniProtKB-KW"/>
</dbReference>
<dbReference type="PROSITE" id="PS51194">
    <property type="entry name" value="HELICASE_CTER"/>
    <property type="match status" value="1"/>
</dbReference>
<keyword evidence="4" id="KW-0347">Helicase</keyword>
<dbReference type="PANTHER" id="PTHR45766">
    <property type="entry name" value="DNA ANNEALING HELICASE AND ENDONUCLEASE ZRANB3 FAMILY MEMBER"/>
    <property type="match status" value="1"/>
</dbReference>
<evidence type="ECO:0000313" key="4">
    <source>
        <dbReference type="EMBL" id="BBA47736.1"/>
    </source>
</evidence>
<dbReference type="GO" id="GO:0005524">
    <property type="term" value="F:ATP binding"/>
    <property type="evidence" value="ECO:0007669"/>
    <property type="project" value="InterPro"/>
</dbReference>
<accession>A0A286TBQ3</accession>
<proteinExistence type="predicted"/>
<sequence>MISYHEFLKRKRDTEPPDGIDVPEGTLHPRLFDWQKRIVSWALKVGRAAIWADTGLGKTMMQLEWARRFDGRRLVVAPLAVCEQTCREARKLDLTATYVRTPDEITGDGVWVTNYERVESFPADMFNAVVLDEASILKQSTGKTRTMLINHFKPVRHRLACTATPAPNDPEELTSQAEFLGHSTRQEILATYFTNNLGADKGSGWRLKGHGRTAFMRWLAQWAIALRKPSDIGGSDAGFELPGLHVDADYVPYRGSVPDGQLFASDIGGVGGRSRVRRETLDARVAKSVELVNRHPDDQWIIWCGLNDEADRLEKLIPGAVNVKGSMSAEDKARAFLDFADGNIRVLVTKAQMAAFGLNWQNCHRMIFCGINDSWESYYQSIRRCYRFGQRHVVDVHIVCSDLESEIAANIQRKEHEATMLSADLVATMNETRNYRKAA</sequence>
<keyword evidence="4" id="KW-0547">Nucleotide-binding</keyword>
<dbReference type="InterPro" id="IPR001650">
    <property type="entry name" value="Helicase_C-like"/>
</dbReference>
<dbReference type="EMBL" id="AP018131">
    <property type="protein sequence ID" value="BBA47736.1"/>
    <property type="molecule type" value="Genomic_DNA"/>
</dbReference>
<dbReference type="InterPro" id="IPR027417">
    <property type="entry name" value="P-loop_NTPase"/>
</dbReference>
<feature type="domain" description="Helicase C-terminal" evidence="3">
    <location>
        <begin position="284"/>
        <end position="433"/>
    </location>
</feature>
<keyword evidence="4" id="KW-0067">ATP-binding</keyword>
<organism evidence="4 5">
    <name type="scientific">Bifidobacterium bifidum LMG 13195</name>
    <dbReference type="NCBI Taxonomy" id="1207542"/>
    <lineage>
        <taxon>Bacteria</taxon>
        <taxon>Bacillati</taxon>
        <taxon>Actinomycetota</taxon>
        <taxon>Actinomycetes</taxon>
        <taxon>Bifidobacteriales</taxon>
        <taxon>Bifidobacteriaceae</taxon>
        <taxon>Bifidobacterium</taxon>
    </lineage>
</organism>
<gene>
    <name evidence="4" type="ORF">BBJK_01038</name>
</gene>
<dbReference type="Pfam" id="PF00176">
    <property type="entry name" value="SNF2-rel_dom"/>
    <property type="match status" value="1"/>
</dbReference>
<evidence type="ECO:0000259" key="3">
    <source>
        <dbReference type="PROSITE" id="PS51194"/>
    </source>
</evidence>
<evidence type="ECO:0000256" key="1">
    <source>
        <dbReference type="ARBA" id="ARBA00022801"/>
    </source>
</evidence>
<evidence type="ECO:0000259" key="2">
    <source>
        <dbReference type="PROSITE" id="PS51192"/>
    </source>
</evidence>
<dbReference type="AlphaFoldDB" id="A0A286TBQ3"/>
<dbReference type="InterPro" id="IPR014001">
    <property type="entry name" value="Helicase_ATP-bd"/>
</dbReference>
<dbReference type="Pfam" id="PF00271">
    <property type="entry name" value="Helicase_C"/>
    <property type="match status" value="1"/>
</dbReference>
<dbReference type="Proteomes" id="UP000262177">
    <property type="component" value="Chromosome"/>
</dbReference>
<reference evidence="4 5" key="1">
    <citation type="journal article" date="2017" name="Biosci. Biotechnol. Biochem.">
        <title>Identification and characterization of a sulfoglycosidase from Bifidobacterium bifidum implicated in mucin glycan utilization.</title>
        <authorList>
            <person name="Katoh T."/>
            <person name="Maeshibu T."/>
            <person name="Kikkawa K."/>
            <person name="Gotoh A."/>
            <person name="Tomabechi Y."/>
            <person name="Nakamura M."/>
            <person name="Liao W.-H."/>
            <person name="Yamaguchi M."/>
            <person name="Ashida H."/>
            <person name="Yamamoto K."/>
            <person name="Katayama T."/>
        </authorList>
    </citation>
    <scope>NUCLEOTIDE SEQUENCE [LARGE SCALE GENOMIC DNA]</scope>
    <source>
        <strain evidence="4 5">JCM 7004</strain>
    </source>
</reference>
<feature type="domain" description="Helicase ATP-binding" evidence="2">
    <location>
        <begin position="39"/>
        <end position="183"/>
    </location>
</feature>
<evidence type="ECO:0000313" key="5">
    <source>
        <dbReference type="Proteomes" id="UP000262177"/>
    </source>
</evidence>
<dbReference type="InterPro" id="IPR000330">
    <property type="entry name" value="SNF2_N"/>
</dbReference>
<dbReference type="PANTHER" id="PTHR45766:SF6">
    <property type="entry name" value="SWI_SNF-RELATED MATRIX-ASSOCIATED ACTIN-DEPENDENT REGULATOR OF CHROMATIN SUBFAMILY A-LIKE PROTEIN 1"/>
    <property type="match status" value="1"/>
</dbReference>
<dbReference type="GO" id="GO:0004386">
    <property type="term" value="F:helicase activity"/>
    <property type="evidence" value="ECO:0007669"/>
    <property type="project" value="UniProtKB-KW"/>
</dbReference>
<dbReference type="PROSITE" id="PS51192">
    <property type="entry name" value="HELICASE_ATP_BIND_1"/>
    <property type="match status" value="1"/>
</dbReference>
<protein>
    <submittedName>
        <fullName evidence="4">Helicase domain-containing protein</fullName>
    </submittedName>
</protein>
<keyword evidence="1" id="KW-0378">Hydrolase</keyword>
<name>A0A286TBQ3_BIFBI</name>
<dbReference type="SMART" id="SM00487">
    <property type="entry name" value="DEXDc"/>
    <property type="match status" value="1"/>
</dbReference>
<dbReference type="SMART" id="SM00490">
    <property type="entry name" value="HELICc"/>
    <property type="match status" value="1"/>
</dbReference>
<dbReference type="SUPFAM" id="SSF52540">
    <property type="entry name" value="P-loop containing nucleoside triphosphate hydrolases"/>
    <property type="match status" value="1"/>
</dbReference>